<keyword evidence="1" id="KW-0472">Membrane</keyword>
<sequence>MKDKFEEFFEILDLIEKLVIKLISLFGWIAILILTIKGMF</sequence>
<dbReference type="Proteomes" id="UP001400965">
    <property type="component" value="Unassembled WGS sequence"/>
</dbReference>
<name>A0ABP3XK77_9FIRM</name>
<evidence type="ECO:0000313" key="3">
    <source>
        <dbReference type="Proteomes" id="UP001400965"/>
    </source>
</evidence>
<dbReference type="EMBL" id="BAAACP010000020">
    <property type="protein sequence ID" value="GAA0865974.1"/>
    <property type="molecule type" value="Genomic_DNA"/>
</dbReference>
<keyword evidence="1" id="KW-0812">Transmembrane</keyword>
<evidence type="ECO:0000313" key="2">
    <source>
        <dbReference type="EMBL" id="GAA0865974.1"/>
    </source>
</evidence>
<comment type="caution">
    <text evidence="2">The sequence shown here is derived from an EMBL/GenBank/DDBJ whole genome shotgun (WGS) entry which is preliminary data.</text>
</comment>
<feature type="transmembrane region" description="Helical" evidence="1">
    <location>
        <begin position="18"/>
        <end position="36"/>
    </location>
</feature>
<gene>
    <name evidence="2" type="ORF">GCM10008917_25610</name>
</gene>
<keyword evidence="1" id="KW-1133">Transmembrane helix</keyword>
<accession>A0ABP3XK77</accession>
<organism evidence="2 3">
    <name type="scientific">Paraclostridium tenue</name>
    <dbReference type="NCBI Taxonomy" id="1737"/>
    <lineage>
        <taxon>Bacteria</taxon>
        <taxon>Bacillati</taxon>
        <taxon>Bacillota</taxon>
        <taxon>Clostridia</taxon>
        <taxon>Peptostreptococcales</taxon>
        <taxon>Peptostreptococcaceae</taxon>
        <taxon>Paraclostridium</taxon>
    </lineage>
</organism>
<reference evidence="3" key="1">
    <citation type="journal article" date="2019" name="Int. J. Syst. Evol. Microbiol.">
        <title>The Global Catalogue of Microorganisms (GCM) 10K type strain sequencing project: providing services to taxonomists for standard genome sequencing and annotation.</title>
        <authorList>
            <consortium name="The Broad Institute Genomics Platform"/>
            <consortium name="The Broad Institute Genome Sequencing Center for Infectious Disease"/>
            <person name="Wu L."/>
            <person name="Ma J."/>
        </authorList>
    </citation>
    <scope>NUCLEOTIDE SEQUENCE [LARGE SCALE GENOMIC DNA]</scope>
    <source>
        <strain evidence="3">JCM 6486</strain>
    </source>
</reference>
<protein>
    <submittedName>
        <fullName evidence="2">Uncharacterized protein</fullName>
    </submittedName>
</protein>
<evidence type="ECO:0000256" key="1">
    <source>
        <dbReference type="SAM" id="Phobius"/>
    </source>
</evidence>
<keyword evidence="3" id="KW-1185">Reference proteome</keyword>
<proteinExistence type="predicted"/>